<gene>
    <name evidence="7" type="primary">cnrH_1</name>
    <name evidence="7" type="ORF">ETAA8_01110</name>
</gene>
<dbReference type="Gene3D" id="1.10.1740.10">
    <property type="match status" value="1"/>
</dbReference>
<dbReference type="InterPro" id="IPR013249">
    <property type="entry name" value="RNA_pol_sigma70_r4_t2"/>
</dbReference>
<dbReference type="AlphaFoldDB" id="A0A517Y4F0"/>
<dbReference type="PANTHER" id="PTHR43133:SF51">
    <property type="entry name" value="RNA POLYMERASE SIGMA FACTOR"/>
    <property type="match status" value="1"/>
</dbReference>
<dbReference type="RefSeq" id="WP_145083314.1">
    <property type="nucleotide sequence ID" value="NZ_CP036274.1"/>
</dbReference>
<sequence length="177" mass="20317">MSHHSPPNQSLHTLFLQHAATVRGFVFGLVADRAAADDVFQEVFLTVVQRSSDFRPDGNFLAWVRGIARNKVLEYYRRQRLRALPFDDELLDLLVEAVDEREPQSERRREALARCLERLAPRAREIVDLRYAEQPLSPPEIAERLAWTTNAVHVALARARAFLRECTQQVLLTTEAS</sequence>
<dbReference type="GO" id="GO:0003677">
    <property type="term" value="F:DNA binding"/>
    <property type="evidence" value="ECO:0007669"/>
    <property type="project" value="InterPro"/>
</dbReference>
<evidence type="ECO:0000256" key="4">
    <source>
        <dbReference type="ARBA" id="ARBA00023163"/>
    </source>
</evidence>
<keyword evidence="8" id="KW-1185">Reference proteome</keyword>
<keyword evidence="4" id="KW-0804">Transcription</keyword>
<dbReference type="GO" id="GO:0016987">
    <property type="term" value="F:sigma factor activity"/>
    <property type="evidence" value="ECO:0007669"/>
    <property type="project" value="UniProtKB-KW"/>
</dbReference>
<dbReference type="Proteomes" id="UP000315017">
    <property type="component" value="Chromosome"/>
</dbReference>
<accession>A0A517Y4F0</accession>
<dbReference type="InterPro" id="IPR014284">
    <property type="entry name" value="RNA_pol_sigma-70_dom"/>
</dbReference>
<feature type="domain" description="RNA polymerase sigma factor 70 region 4 type 2" evidence="6">
    <location>
        <begin position="109"/>
        <end position="163"/>
    </location>
</feature>
<dbReference type="OrthoDB" id="263192at2"/>
<dbReference type="NCBIfam" id="TIGR02989">
    <property type="entry name" value="Sig-70_gvs1"/>
    <property type="match status" value="1"/>
</dbReference>
<evidence type="ECO:0000256" key="2">
    <source>
        <dbReference type="ARBA" id="ARBA00023015"/>
    </source>
</evidence>
<keyword evidence="2" id="KW-0805">Transcription regulation</keyword>
<dbReference type="SUPFAM" id="SSF88946">
    <property type="entry name" value="Sigma2 domain of RNA polymerase sigma factors"/>
    <property type="match status" value="1"/>
</dbReference>
<dbReference type="NCBIfam" id="TIGR02937">
    <property type="entry name" value="sigma70-ECF"/>
    <property type="match status" value="1"/>
</dbReference>
<dbReference type="Gene3D" id="1.10.10.10">
    <property type="entry name" value="Winged helix-like DNA-binding domain superfamily/Winged helix DNA-binding domain"/>
    <property type="match status" value="1"/>
</dbReference>
<comment type="similarity">
    <text evidence="1">Belongs to the sigma-70 factor family. ECF subfamily.</text>
</comment>
<dbReference type="KEGG" id="aagg:ETAA8_01110"/>
<dbReference type="GO" id="GO:0006352">
    <property type="term" value="P:DNA-templated transcription initiation"/>
    <property type="evidence" value="ECO:0007669"/>
    <property type="project" value="InterPro"/>
</dbReference>
<dbReference type="InterPro" id="IPR013325">
    <property type="entry name" value="RNA_pol_sigma_r2"/>
</dbReference>
<dbReference type="EMBL" id="CP036274">
    <property type="protein sequence ID" value="QDU25050.1"/>
    <property type="molecule type" value="Genomic_DNA"/>
</dbReference>
<name>A0A517Y4F0_9BACT</name>
<dbReference type="SUPFAM" id="SSF88659">
    <property type="entry name" value="Sigma3 and sigma4 domains of RNA polymerase sigma factors"/>
    <property type="match status" value="1"/>
</dbReference>
<evidence type="ECO:0000256" key="3">
    <source>
        <dbReference type="ARBA" id="ARBA00023082"/>
    </source>
</evidence>
<dbReference type="InterPro" id="IPR013324">
    <property type="entry name" value="RNA_pol_sigma_r3/r4-like"/>
</dbReference>
<organism evidence="7 8">
    <name type="scientific">Anatilimnocola aggregata</name>
    <dbReference type="NCBI Taxonomy" id="2528021"/>
    <lineage>
        <taxon>Bacteria</taxon>
        <taxon>Pseudomonadati</taxon>
        <taxon>Planctomycetota</taxon>
        <taxon>Planctomycetia</taxon>
        <taxon>Pirellulales</taxon>
        <taxon>Pirellulaceae</taxon>
        <taxon>Anatilimnocola</taxon>
    </lineage>
</organism>
<evidence type="ECO:0000313" key="7">
    <source>
        <dbReference type="EMBL" id="QDU25050.1"/>
    </source>
</evidence>
<evidence type="ECO:0000313" key="8">
    <source>
        <dbReference type="Proteomes" id="UP000315017"/>
    </source>
</evidence>
<protein>
    <submittedName>
        <fullName evidence="7">RNA polymerase sigma factor CnrH</fullName>
    </submittedName>
</protein>
<evidence type="ECO:0000256" key="1">
    <source>
        <dbReference type="ARBA" id="ARBA00010641"/>
    </source>
</evidence>
<evidence type="ECO:0000259" key="5">
    <source>
        <dbReference type="Pfam" id="PF04542"/>
    </source>
</evidence>
<dbReference type="PANTHER" id="PTHR43133">
    <property type="entry name" value="RNA POLYMERASE ECF-TYPE SIGMA FACTO"/>
    <property type="match status" value="1"/>
</dbReference>
<dbReference type="InterPro" id="IPR036388">
    <property type="entry name" value="WH-like_DNA-bd_sf"/>
</dbReference>
<dbReference type="InterPro" id="IPR039425">
    <property type="entry name" value="RNA_pol_sigma-70-like"/>
</dbReference>
<dbReference type="Pfam" id="PF04542">
    <property type="entry name" value="Sigma70_r2"/>
    <property type="match status" value="1"/>
</dbReference>
<reference evidence="7 8" key="1">
    <citation type="submission" date="2019-02" db="EMBL/GenBank/DDBJ databases">
        <title>Deep-cultivation of Planctomycetes and their phenomic and genomic characterization uncovers novel biology.</title>
        <authorList>
            <person name="Wiegand S."/>
            <person name="Jogler M."/>
            <person name="Boedeker C."/>
            <person name="Pinto D."/>
            <person name="Vollmers J."/>
            <person name="Rivas-Marin E."/>
            <person name="Kohn T."/>
            <person name="Peeters S.H."/>
            <person name="Heuer A."/>
            <person name="Rast P."/>
            <person name="Oberbeckmann S."/>
            <person name="Bunk B."/>
            <person name="Jeske O."/>
            <person name="Meyerdierks A."/>
            <person name="Storesund J.E."/>
            <person name="Kallscheuer N."/>
            <person name="Luecker S."/>
            <person name="Lage O.M."/>
            <person name="Pohl T."/>
            <person name="Merkel B.J."/>
            <person name="Hornburger P."/>
            <person name="Mueller R.-W."/>
            <person name="Bruemmer F."/>
            <person name="Labrenz M."/>
            <person name="Spormann A.M."/>
            <person name="Op den Camp H."/>
            <person name="Overmann J."/>
            <person name="Amann R."/>
            <person name="Jetten M.S.M."/>
            <person name="Mascher T."/>
            <person name="Medema M.H."/>
            <person name="Devos D.P."/>
            <person name="Kaster A.-K."/>
            <person name="Ovreas L."/>
            <person name="Rohde M."/>
            <person name="Galperin M.Y."/>
            <person name="Jogler C."/>
        </authorList>
    </citation>
    <scope>NUCLEOTIDE SEQUENCE [LARGE SCALE GENOMIC DNA]</scope>
    <source>
        <strain evidence="7 8">ETA_A8</strain>
    </source>
</reference>
<keyword evidence="3" id="KW-0731">Sigma factor</keyword>
<feature type="domain" description="RNA polymerase sigma-70 region 2" evidence="5">
    <location>
        <begin position="14"/>
        <end position="80"/>
    </location>
</feature>
<proteinExistence type="inferred from homology"/>
<dbReference type="Pfam" id="PF08281">
    <property type="entry name" value="Sigma70_r4_2"/>
    <property type="match status" value="1"/>
</dbReference>
<evidence type="ECO:0000259" key="6">
    <source>
        <dbReference type="Pfam" id="PF08281"/>
    </source>
</evidence>
<dbReference type="InterPro" id="IPR007627">
    <property type="entry name" value="RNA_pol_sigma70_r2"/>
</dbReference>
<dbReference type="InterPro" id="IPR014331">
    <property type="entry name" value="RNA_pol_sigma70_ECF_RHOBA"/>
</dbReference>